<sequence length="97" mass="10696">MEAELREYGALSLNAKQEGTRVLDSEKGVAVRYKGQDVEEVAEESGDEEVDIDYNLAKNLLESFKSQAGLAGPAGNLMGMMGMKLPRDEDEELEEQK</sequence>
<dbReference type="GO" id="GO:0005634">
    <property type="term" value="C:nucleus"/>
    <property type="evidence" value="ECO:0007669"/>
    <property type="project" value="TreeGrafter"/>
</dbReference>
<organism evidence="1 2">
    <name type="scientific">Xylaria bambusicola</name>
    <dbReference type="NCBI Taxonomy" id="326684"/>
    <lineage>
        <taxon>Eukaryota</taxon>
        <taxon>Fungi</taxon>
        <taxon>Dikarya</taxon>
        <taxon>Ascomycota</taxon>
        <taxon>Pezizomycotina</taxon>
        <taxon>Sordariomycetes</taxon>
        <taxon>Xylariomycetidae</taxon>
        <taxon>Xylariales</taxon>
        <taxon>Xylariaceae</taxon>
        <taxon>Xylaria</taxon>
    </lineage>
</organism>
<dbReference type="PANTHER" id="PTHR13060">
    <property type="entry name" value="SGT1 PROTEIN HSGT1 SUPPRESSOR OF GCR2"/>
    <property type="match status" value="1"/>
</dbReference>
<keyword evidence="2" id="KW-1185">Reference proteome</keyword>
<gene>
    <name evidence="1" type="ORF">RRF57_001252</name>
</gene>
<comment type="caution">
    <text evidence="1">The sequence shown here is derived from an EMBL/GenBank/DDBJ whole genome shotgun (WGS) entry which is preliminary data.</text>
</comment>
<proteinExistence type="predicted"/>
<accession>A0AAN7Z616</accession>
<dbReference type="InterPro" id="IPR010770">
    <property type="entry name" value="Ecd"/>
</dbReference>
<dbReference type="EMBL" id="JAWHQM010000002">
    <property type="protein sequence ID" value="KAK5625536.1"/>
    <property type="molecule type" value="Genomic_DNA"/>
</dbReference>
<evidence type="ECO:0000313" key="2">
    <source>
        <dbReference type="Proteomes" id="UP001305414"/>
    </source>
</evidence>
<dbReference type="Proteomes" id="UP001305414">
    <property type="component" value="Unassembled WGS sequence"/>
</dbReference>
<name>A0AAN7Z616_9PEZI</name>
<dbReference type="AlphaFoldDB" id="A0AAN7Z616"/>
<protein>
    <submittedName>
        <fullName evidence="1">Uncharacterized protein</fullName>
    </submittedName>
</protein>
<dbReference type="PANTHER" id="PTHR13060:SF0">
    <property type="entry name" value="PROTEIN ECDYSONELESS HOMOLOG"/>
    <property type="match status" value="1"/>
</dbReference>
<evidence type="ECO:0000313" key="1">
    <source>
        <dbReference type="EMBL" id="KAK5625536.1"/>
    </source>
</evidence>
<reference evidence="1 2" key="1">
    <citation type="submission" date="2023-10" db="EMBL/GenBank/DDBJ databases">
        <title>Draft genome sequence of Xylaria bambusicola isolate GMP-LS, the root and basal stem rot pathogen of sugarcane in Indonesia.</title>
        <authorList>
            <person name="Selvaraj P."/>
            <person name="Muralishankar V."/>
            <person name="Muruganantham S."/>
            <person name="Sp S."/>
            <person name="Haryani S."/>
            <person name="Lau K.J.X."/>
            <person name="Naqvi N.I."/>
        </authorList>
    </citation>
    <scope>NUCLEOTIDE SEQUENCE [LARGE SCALE GENOMIC DNA]</scope>
    <source>
        <strain evidence="1">GMP-LS</strain>
    </source>
</reference>